<gene>
    <name evidence="2" type="ORF">E7512_09955</name>
</gene>
<sequence>MGNLPMNINAVTPTPKPDAQSITQLVKHGGRIEGYQLSSGQIISKEQGVELAKAGAIRGVAVATRNGSEYLRSLPDGEESNNLGNLPSISQ</sequence>
<feature type="region of interest" description="Disordered" evidence="1">
    <location>
        <begin position="71"/>
        <end position="91"/>
    </location>
</feature>
<name>A0A928KSI8_9FIRM</name>
<accession>A0A928KSI8</accession>
<dbReference type="Pfam" id="PF13031">
    <property type="entry name" value="DUF3892"/>
    <property type="match status" value="1"/>
</dbReference>
<protein>
    <submittedName>
        <fullName evidence="2">DUF3892 domain-containing protein</fullName>
    </submittedName>
</protein>
<dbReference type="Proteomes" id="UP000754750">
    <property type="component" value="Unassembled WGS sequence"/>
</dbReference>
<reference evidence="2" key="1">
    <citation type="submission" date="2019-04" db="EMBL/GenBank/DDBJ databases">
        <title>Evolution of Biomass-Degrading Anaerobic Consortia Revealed by Metagenomics.</title>
        <authorList>
            <person name="Peng X."/>
        </authorList>
    </citation>
    <scope>NUCLEOTIDE SEQUENCE</scope>
    <source>
        <strain evidence="2">SIG551</strain>
    </source>
</reference>
<evidence type="ECO:0000313" key="3">
    <source>
        <dbReference type="Proteomes" id="UP000754750"/>
    </source>
</evidence>
<dbReference type="InterPro" id="IPR024997">
    <property type="entry name" value="DUF3892"/>
</dbReference>
<dbReference type="AlphaFoldDB" id="A0A928KSI8"/>
<comment type="caution">
    <text evidence="2">The sequence shown here is derived from an EMBL/GenBank/DDBJ whole genome shotgun (WGS) entry which is preliminary data.</text>
</comment>
<evidence type="ECO:0000256" key="1">
    <source>
        <dbReference type="SAM" id="MobiDB-lite"/>
    </source>
</evidence>
<proteinExistence type="predicted"/>
<evidence type="ECO:0000313" key="2">
    <source>
        <dbReference type="EMBL" id="MBE6833887.1"/>
    </source>
</evidence>
<organism evidence="2 3">
    <name type="scientific">Faecalispora sporosphaeroides</name>
    <dbReference type="NCBI Taxonomy" id="1549"/>
    <lineage>
        <taxon>Bacteria</taxon>
        <taxon>Bacillati</taxon>
        <taxon>Bacillota</taxon>
        <taxon>Clostridia</taxon>
        <taxon>Eubacteriales</taxon>
        <taxon>Oscillospiraceae</taxon>
        <taxon>Faecalispora</taxon>
    </lineage>
</organism>
<feature type="compositionally biased region" description="Polar residues" evidence="1">
    <location>
        <begin position="80"/>
        <end position="91"/>
    </location>
</feature>
<dbReference type="EMBL" id="SVNY01000005">
    <property type="protein sequence ID" value="MBE6833887.1"/>
    <property type="molecule type" value="Genomic_DNA"/>
</dbReference>